<gene>
    <name evidence="9" type="ORF">ATL42_0865</name>
</gene>
<dbReference type="RefSeq" id="WP_098454286.1">
    <property type="nucleotide sequence ID" value="NZ_PDJG01000001.1"/>
</dbReference>
<dbReference type="OrthoDB" id="3614395at2"/>
<organism evidence="9 10">
    <name type="scientific">Sanguibacter antarcticus</name>
    <dbReference type="NCBI Taxonomy" id="372484"/>
    <lineage>
        <taxon>Bacteria</taxon>
        <taxon>Bacillati</taxon>
        <taxon>Actinomycetota</taxon>
        <taxon>Actinomycetes</taxon>
        <taxon>Micrococcales</taxon>
        <taxon>Sanguibacteraceae</taxon>
        <taxon>Sanguibacter</taxon>
    </lineage>
</organism>
<dbReference type="PANTHER" id="PTHR30193:SF37">
    <property type="entry name" value="INNER MEMBRANE ABC TRANSPORTER PERMEASE PROTEIN YCJO"/>
    <property type="match status" value="1"/>
</dbReference>
<evidence type="ECO:0000256" key="3">
    <source>
        <dbReference type="ARBA" id="ARBA00022475"/>
    </source>
</evidence>
<accession>A0A2A9E2E9</accession>
<keyword evidence="4 7" id="KW-0812">Transmembrane</keyword>
<dbReference type="GO" id="GO:0005886">
    <property type="term" value="C:plasma membrane"/>
    <property type="evidence" value="ECO:0007669"/>
    <property type="project" value="UniProtKB-SubCell"/>
</dbReference>
<evidence type="ECO:0000256" key="5">
    <source>
        <dbReference type="ARBA" id="ARBA00022989"/>
    </source>
</evidence>
<dbReference type="InterPro" id="IPR035906">
    <property type="entry name" value="MetI-like_sf"/>
</dbReference>
<evidence type="ECO:0000256" key="4">
    <source>
        <dbReference type="ARBA" id="ARBA00022692"/>
    </source>
</evidence>
<dbReference type="PANTHER" id="PTHR30193">
    <property type="entry name" value="ABC TRANSPORTER PERMEASE PROTEIN"/>
    <property type="match status" value="1"/>
</dbReference>
<dbReference type="Pfam" id="PF00528">
    <property type="entry name" value="BPD_transp_1"/>
    <property type="match status" value="1"/>
</dbReference>
<comment type="similarity">
    <text evidence="7">Belongs to the binding-protein-dependent transport system permease family.</text>
</comment>
<feature type="transmembrane region" description="Helical" evidence="7">
    <location>
        <begin position="157"/>
        <end position="178"/>
    </location>
</feature>
<keyword evidence="10" id="KW-1185">Reference proteome</keyword>
<dbReference type="CDD" id="cd06261">
    <property type="entry name" value="TM_PBP2"/>
    <property type="match status" value="1"/>
</dbReference>
<name>A0A2A9E2E9_9MICO</name>
<feature type="transmembrane region" description="Helical" evidence="7">
    <location>
        <begin position="74"/>
        <end position="101"/>
    </location>
</feature>
<evidence type="ECO:0000256" key="6">
    <source>
        <dbReference type="ARBA" id="ARBA00023136"/>
    </source>
</evidence>
<dbReference type="InterPro" id="IPR000515">
    <property type="entry name" value="MetI-like"/>
</dbReference>
<comment type="subcellular location">
    <subcellularLocation>
        <location evidence="1 7">Cell membrane</location>
        <topology evidence="1 7">Multi-pass membrane protein</topology>
    </subcellularLocation>
</comment>
<protein>
    <submittedName>
        <fullName evidence="9">Raffinose/stachyose/melibiose transport system permease protein</fullName>
    </submittedName>
</protein>
<dbReference type="GO" id="GO:0055085">
    <property type="term" value="P:transmembrane transport"/>
    <property type="evidence" value="ECO:0007669"/>
    <property type="project" value="InterPro"/>
</dbReference>
<keyword evidence="5 7" id="KW-1133">Transmembrane helix</keyword>
<feature type="transmembrane region" description="Helical" evidence="7">
    <location>
        <begin position="212"/>
        <end position="237"/>
    </location>
</feature>
<dbReference type="Gene3D" id="1.10.3720.10">
    <property type="entry name" value="MetI-like"/>
    <property type="match status" value="1"/>
</dbReference>
<dbReference type="PROSITE" id="PS50928">
    <property type="entry name" value="ABC_TM1"/>
    <property type="match status" value="1"/>
</dbReference>
<evidence type="ECO:0000256" key="7">
    <source>
        <dbReference type="RuleBase" id="RU363032"/>
    </source>
</evidence>
<keyword evidence="2 7" id="KW-0813">Transport</keyword>
<feature type="domain" description="ABC transmembrane type-1" evidence="8">
    <location>
        <begin position="74"/>
        <end position="284"/>
    </location>
</feature>
<feature type="transmembrane region" description="Helical" evidence="7">
    <location>
        <begin position="108"/>
        <end position="128"/>
    </location>
</feature>
<dbReference type="SUPFAM" id="SSF161098">
    <property type="entry name" value="MetI-like"/>
    <property type="match status" value="1"/>
</dbReference>
<evidence type="ECO:0000256" key="2">
    <source>
        <dbReference type="ARBA" id="ARBA00022448"/>
    </source>
</evidence>
<dbReference type="AlphaFoldDB" id="A0A2A9E2E9"/>
<comment type="caution">
    <text evidence="9">The sequence shown here is derived from an EMBL/GenBank/DDBJ whole genome shotgun (WGS) entry which is preliminary data.</text>
</comment>
<dbReference type="InterPro" id="IPR051393">
    <property type="entry name" value="ABC_transporter_permease"/>
</dbReference>
<keyword evidence="3" id="KW-1003">Cell membrane</keyword>
<reference evidence="9 10" key="1">
    <citation type="submission" date="2017-10" db="EMBL/GenBank/DDBJ databases">
        <title>Sequencing the genomes of 1000 actinobacteria strains.</title>
        <authorList>
            <person name="Klenk H.-P."/>
        </authorList>
    </citation>
    <scope>NUCLEOTIDE SEQUENCE [LARGE SCALE GENOMIC DNA]</scope>
    <source>
        <strain evidence="9 10">DSM 18966</strain>
    </source>
</reference>
<dbReference type="EMBL" id="PDJG01000001">
    <property type="protein sequence ID" value="PFG33013.1"/>
    <property type="molecule type" value="Genomic_DNA"/>
</dbReference>
<feature type="transmembrane region" description="Helical" evidence="7">
    <location>
        <begin position="263"/>
        <end position="284"/>
    </location>
</feature>
<evidence type="ECO:0000256" key="1">
    <source>
        <dbReference type="ARBA" id="ARBA00004651"/>
    </source>
</evidence>
<proteinExistence type="inferred from homology"/>
<evidence type="ECO:0000259" key="8">
    <source>
        <dbReference type="PROSITE" id="PS50928"/>
    </source>
</evidence>
<evidence type="ECO:0000313" key="10">
    <source>
        <dbReference type="Proteomes" id="UP000225548"/>
    </source>
</evidence>
<dbReference type="Proteomes" id="UP000225548">
    <property type="component" value="Unassembled WGS sequence"/>
</dbReference>
<sequence>MTTTRTRGAGATSFGPSALLGIPAMAFFAVFAILPLGVALYLSFTQWSGLGSPEWVGLENWRTLLTDSSTAHSLMLTIQLMVLTWLVQTPISLLLGVFLAGRQRYREILAVVYFVPLLLSSASIAIAYRNLLDPNFGVFSGGGLGWLNQNWLGDPSLTFYVVAFIIAWQFVPFHTLLYQGGARQIPQTLYEAAAIDGAGRARQFRSITLPQLRYTIVTSSTLILVGALTYFDVIFILTQGGPGDATRILPLDMYLTGFVANKMGLASAIAVVLVVLGMVLSLTISKASGFSKMESQLDGEA</sequence>
<feature type="transmembrane region" description="Helical" evidence="7">
    <location>
        <begin position="20"/>
        <end position="44"/>
    </location>
</feature>
<evidence type="ECO:0000313" key="9">
    <source>
        <dbReference type="EMBL" id="PFG33013.1"/>
    </source>
</evidence>
<keyword evidence="6 7" id="KW-0472">Membrane</keyword>